<keyword evidence="5 11" id="KW-0547">Nucleotide-binding</keyword>
<dbReference type="PROSITE" id="PS51455">
    <property type="entry name" value="PIPK"/>
    <property type="match status" value="1"/>
</dbReference>
<feature type="region of interest" description="Disordered" evidence="12">
    <location>
        <begin position="269"/>
        <end position="291"/>
    </location>
</feature>
<evidence type="ECO:0000256" key="8">
    <source>
        <dbReference type="ARBA" id="ARBA00078403"/>
    </source>
</evidence>
<evidence type="ECO:0000256" key="10">
    <source>
        <dbReference type="ARBA" id="ARBA00082306"/>
    </source>
</evidence>
<reference evidence="14" key="1">
    <citation type="submission" date="2013-08" db="EMBL/GenBank/DDBJ databases">
        <title>Gene expansion shapes genome architecture in the human pathogen Lichtheimia corymbifera: an evolutionary genomics analysis in the ancient terrestrial Mucorales (Mucoromycotina).</title>
        <authorList>
            <person name="Schwartze V.U."/>
            <person name="Winter S."/>
            <person name="Shelest E."/>
            <person name="Marcet-Houben M."/>
            <person name="Horn F."/>
            <person name="Wehner S."/>
            <person name="Hoffmann K."/>
            <person name="Riege K."/>
            <person name="Sammeth M."/>
            <person name="Nowrousian M."/>
            <person name="Valiante V."/>
            <person name="Linde J."/>
            <person name="Jacobsen I.D."/>
            <person name="Marz M."/>
            <person name="Brakhage A.A."/>
            <person name="Gabaldon T."/>
            <person name="Bocker S."/>
            <person name="Voigt K."/>
        </authorList>
    </citation>
    <scope>NUCLEOTIDE SEQUENCE [LARGE SCALE GENOMIC DNA]</scope>
    <source>
        <strain evidence="14">FSU 9682</strain>
    </source>
</reference>
<keyword evidence="15" id="KW-1185">Reference proteome</keyword>
<evidence type="ECO:0000256" key="12">
    <source>
        <dbReference type="SAM" id="MobiDB-lite"/>
    </source>
</evidence>
<dbReference type="VEuPathDB" id="FungiDB:LCOR_05851.1"/>
<dbReference type="InterPro" id="IPR027484">
    <property type="entry name" value="PInositol-4-P-5-kinase_N"/>
</dbReference>
<evidence type="ECO:0000313" key="14">
    <source>
        <dbReference type="EMBL" id="CDH54623.1"/>
    </source>
</evidence>
<dbReference type="OrthoDB" id="20783at2759"/>
<name>A0A068RWV0_9FUNG</name>
<evidence type="ECO:0000313" key="15">
    <source>
        <dbReference type="Proteomes" id="UP000027586"/>
    </source>
</evidence>
<organism evidence="14 15">
    <name type="scientific">Lichtheimia corymbifera JMRC:FSU:9682</name>
    <dbReference type="NCBI Taxonomy" id="1263082"/>
    <lineage>
        <taxon>Eukaryota</taxon>
        <taxon>Fungi</taxon>
        <taxon>Fungi incertae sedis</taxon>
        <taxon>Mucoromycota</taxon>
        <taxon>Mucoromycotina</taxon>
        <taxon>Mucoromycetes</taxon>
        <taxon>Mucorales</taxon>
        <taxon>Lichtheimiaceae</taxon>
        <taxon>Lichtheimia</taxon>
    </lineage>
</organism>
<evidence type="ECO:0000256" key="7">
    <source>
        <dbReference type="ARBA" id="ARBA00022840"/>
    </source>
</evidence>
<dbReference type="SUPFAM" id="SSF56104">
    <property type="entry name" value="SAICAR synthase-like"/>
    <property type="match status" value="1"/>
</dbReference>
<dbReference type="EC" id="2.7.1.68" evidence="2"/>
<evidence type="ECO:0000256" key="1">
    <source>
        <dbReference type="ARBA" id="ARBA00000444"/>
    </source>
</evidence>
<protein>
    <recommendedName>
        <fullName evidence="2">1-phosphatidylinositol-4-phosphate 5-kinase</fullName>
        <ecNumber evidence="2">2.7.1.68</ecNumber>
    </recommendedName>
    <alternativeName>
        <fullName evidence="10">1-phosphatidylinositol 4-phosphate kinase</fullName>
    </alternativeName>
    <alternativeName>
        <fullName evidence="8">Diphosphoinositide kinase</fullName>
    </alternativeName>
    <alternativeName>
        <fullName evidence="9">PIP5K</fullName>
    </alternativeName>
</protein>
<feature type="compositionally biased region" description="Basic residues" evidence="12">
    <location>
        <begin position="270"/>
        <end position="281"/>
    </location>
</feature>
<dbReference type="Pfam" id="PF01504">
    <property type="entry name" value="PIP5K"/>
    <property type="match status" value="1"/>
</dbReference>
<dbReference type="InterPro" id="IPR002498">
    <property type="entry name" value="PInositol-4-P-4/5-kinase_core"/>
</dbReference>
<dbReference type="GO" id="GO:0046854">
    <property type="term" value="P:phosphatidylinositol phosphate biosynthetic process"/>
    <property type="evidence" value="ECO:0007669"/>
    <property type="project" value="UniProtKB-ARBA"/>
</dbReference>
<feature type="compositionally biased region" description="Low complexity" evidence="12">
    <location>
        <begin position="233"/>
        <end position="243"/>
    </location>
</feature>
<dbReference type="Gene3D" id="3.30.800.10">
    <property type="entry name" value="Phosphatidylinositol Phosphate Kinase II Beta"/>
    <property type="match status" value="1"/>
</dbReference>
<sequence length="711" mass="80788">MCEHTFRTHHFGTTNQQGVNTKRKKKKKKSHAPCSAPCLSAVTSTTQEDIQHQHHHNQHSLSHGPCTPPTSPNPDLVFKSSTLVIQQQSSEYIAPSTPPPSRSSTVKRSIPMNTTHTTNNHPSRKFPEPPTTTTTSGSKLLADVQTTTTAPEQQQVATATTSNHHDTTTTDNDDNQVTAATAAATTTIFDPLHPLAHDNEPPSATAPVNIPQKPIRDSDSGRHTFTQSINNYRRASLRSSMSMRRARPSSILDLDPEEQAALKVEIASRRAARRASTRKRRTYADTDDEDDHQDHIRIGTRIAEGHRNYQLMYDMLTGIRIAVGRVSAKMWRDLTDEDFKAAHKLVFDITGNELTPGVKYDFKFKDYAPWVFRHLREKFHVDAADYMMSLTNKYILSELTSPGKSGSFFYYSRDYRFIIKTIHHTEHRFLRKVLKDYYNHVCQNPNTLLSRFYGLHRIKLPRGRKTHFIVMGNVFPGSKDVHLTFDLKGSTFGRLTPEEELEKNPGTTLKDQNWITRGERLRLGPEKRSLFLKQLDRDVELLTRLNIMDYSLLIGIHDLRRGNAEGIRDHQLHVVKTDHMERQMSFGGSSRRGSNADIVRKALRNTSPVQLDSSELPESPSEERRWCIFYADDGGFRSTDEHNLPGLSLYFVGIIDILTPYNMVKKTEHIWKSITQDKYGISAVPPTAYGRRFLQFMKKAVMPSSSSSSSN</sequence>
<feature type="region of interest" description="Disordered" evidence="12">
    <location>
        <begin position="1"/>
        <end position="77"/>
    </location>
</feature>
<dbReference type="Gene3D" id="3.30.810.10">
    <property type="entry name" value="2-Layer Sandwich"/>
    <property type="match status" value="1"/>
</dbReference>
<keyword evidence="6 11" id="KW-0418">Kinase</keyword>
<dbReference type="SMART" id="SM00330">
    <property type="entry name" value="PIPKc"/>
    <property type="match status" value="1"/>
</dbReference>
<feature type="compositionally biased region" description="Polar residues" evidence="12">
    <location>
        <begin position="144"/>
        <end position="156"/>
    </location>
</feature>
<dbReference type="CDD" id="cd17303">
    <property type="entry name" value="PIPKc_PIP5K_yeast_like"/>
    <property type="match status" value="1"/>
</dbReference>
<dbReference type="GO" id="GO:0005524">
    <property type="term" value="F:ATP binding"/>
    <property type="evidence" value="ECO:0007669"/>
    <property type="project" value="UniProtKB-UniRule"/>
</dbReference>
<evidence type="ECO:0000256" key="11">
    <source>
        <dbReference type="PROSITE-ProRule" id="PRU00781"/>
    </source>
</evidence>
<feature type="domain" description="PIPK" evidence="13">
    <location>
        <begin position="305"/>
        <end position="701"/>
    </location>
</feature>
<dbReference type="AlphaFoldDB" id="A0A068RWV0"/>
<dbReference type="InterPro" id="IPR027483">
    <property type="entry name" value="PInositol-4-P-4/5-kinase_C_sf"/>
</dbReference>
<keyword evidence="4 11" id="KW-0808">Transferase</keyword>
<dbReference type="InterPro" id="IPR023610">
    <property type="entry name" value="PInositol-4/5-P-5/4-kinase"/>
</dbReference>
<feature type="region of interest" description="Disordered" evidence="12">
    <location>
        <begin position="90"/>
        <end position="176"/>
    </location>
</feature>
<dbReference type="FunFam" id="3.30.800.10:FF:000009">
    <property type="entry name" value="Phosphatidylinositol 4-phosphate 5-kinase its3"/>
    <property type="match status" value="1"/>
</dbReference>
<proteinExistence type="predicted"/>
<dbReference type="PANTHER" id="PTHR23086">
    <property type="entry name" value="PHOSPHATIDYLINOSITOL-4-PHOSPHATE 5-KINASE"/>
    <property type="match status" value="1"/>
</dbReference>
<feature type="compositionally biased region" description="Basic residues" evidence="12">
    <location>
        <begin position="21"/>
        <end position="31"/>
    </location>
</feature>
<evidence type="ECO:0000256" key="6">
    <source>
        <dbReference type="ARBA" id="ARBA00022777"/>
    </source>
</evidence>
<comment type="caution">
    <text evidence="14">The sequence shown here is derived from an EMBL/GenBank/DDBJ whole genome shotgun (WGS) entry which is preliminary data.</text>
</comment>
<comment type="catalytic activity">
    <reaction evidence="1">
        <text>a 1,2-diacyl-sn-glycero-3-phospho-(1D-myo-inositol 4-phosphate) + ATP = a 1,2-diacyl-sn-glycero-3-phospho-(1D-myo-inositol-4,5-bisphosphate) + ADP + H(+)</text>
        <dbReference type="Rhea" id="RHEA:14425"/>
        <dbReference type="ChEBI" id="CHEBI:15378"/>
        <dbReference type="ChEBI" id="CHEBI:30616"/>
        <dbReference type="ChEBI" id="CHEBI:58178"/>
        <dbReference type="ChEBI" id="CHEBI:58456"/>
        <dbReference type="ChEBI" id="CHEBI:456216"/>
        <dbReference type="EC" id="2.7.1.68"/>
    </reaction>
</comment>
<keyword evidence="3" id="KW-0597">Phosphoprotein</keyword>
<dbReference type="GO" id="GO:0016308">
    <property type="term" value="F:1-phosphatidylinositol-4-phosphate 5-kinase activity"/>
    <property type="evidence" value="ECO:0007669"/>
    <property type="project" value="UniProtKB-EC"/>
</dbReference>
<dbReference type="GO" id="GO:0005886">
    <property type="term" value="C:plasma membrane"/>
    <property type="evidence" value="ECO:0007669"/>
    <property type="project" value="TreeGrafter"/>
</dbReference>
<dbReference type="EMBL" id="CBTN010000024">
    <property type="protein sequence ID" value="CDH54623.1"/>
    <property type="molecule type" value="Genomic_DNA"/>
</dbReference>
<dbReference type="STRING" id="1263082.A0A068RWV0"/>
<evidence type="ECO:0000256" key="5">
    <source>
        <dbReference type="ARBA" id="ARBA00022741"/>
    </source>
</evidence>
<dbReference type="PANTHER" id="PTHR23086:SF8">
    <property type="entry name" value="PHOSPHATIDYLINOSITOL 5-PHOSPHATE 4-KINASE, ISOFORM A"/>
    <property type="match status" value="1"/>
</dbReference>
<accession>A0A068RWV0</accession>
<feature type="region of interest" description="Disordered" evidence="12">
    <location>
        <begin position="192"/>
        <end position="252"/>
    </location>
</feature>
<dbReference type="Proteomes" id="UP000027586">
    <property type="component" value="Unassembled WGS sequence"/>
</dbReference>
<evidence type="ECO:0000256" key="2">
    <source>
        <dbReference type="ARBA" id="ARBA00012172"/>
    </source>
</evidence>
<keyword evidence="7 11" id="KW-0067">ATP-binding</keyword>
<evidence type="ECO:0000256" key="9">
    <source>
        <dbReference type="ARBA" id="ARBA00080374"/>
    </source>
</evidence>
<evidence type="ECO:0000256" key="3">
    <source>
        <dbReference type="ARBA" id="ARBA00022553"/>
    </source>
</evidence>
<gene>
    <name evidence="14" type="ORF">LCOR_05851.1</name>
</gene>
<evidence type="ECO:0000259" key="13">
    <source>
        <dbReference type="PROSITE" id="PS51455"/>
    </source>
</evidence>
<feature type="compositionally biased region" description="Polar residues" evidence="12">
    <location>
        <begin position="11"/>
        <end position="20"/>
    </location>
</feature>
<evidence type="ECO:0000256" key="4">
    <source>
        <dbReference type="ARBA" id="ARBA00022679"/>
    </source>
</evidence>